<reference evidence="2" key="1">
    <citation type="journal article" date="2020" name="mSystems">
        <title>Genome- and Community-Level Interaction Insights into Carbon Utilization and Element Cycling Functions of Hydrothermarchaeota in Hydrothermal Sediment.</title>
        <authorList>
            <person name="Zhou Z."/>
            <person name="Liu Y."/>
            <person name="Xu W."/>
            <person name="Pan J."/>
            <person name="Luo Z.H."/>
            <person name="Li M."/>
        </authorList>
    </citation>
    <scope>NUCLEOTIDE SEQUENCE [LARGE SCALE GENOMIC DNA]</scope>
    <source>
        <strain evidence="2">SpSt-774</strain>
    </source>
</reference>
<keyword evidence="1" id="KW-0175">Coiled coil</keyword>
<dbReference type="AlphaFoldDB" id="A0A7C4TBY3"/>
<gene>
    <name evidence="2" type="ORF">ENV60_06395</name>
</gene>
<evidence type="ECO:0000256" key="1">
    <source>
        <dbReference type="SAM" id="Coils"/>
    </source>
</evidence>
<dbReference type="EMBL" id="DTGZ01000119">
    <property type="protein sequence ID" value="HGV97908.1"/>
    <property type="molecule type" value="Genomic_DNA"/>
</dbReference>
<sequence>MIKSTLKIFLLAGAINTIWSDPVENLNAKISALEKANAELRERIERIESLLKKGEIKEDKMPESRAWLEPKMGWVMDYSNNRIYTIDTSGTGQTMNVGIGTSAPQSRFHLLGDFYNQGFTGVKNNYNPGIPGWNNVTSRTITTHGTGEDSSVVLILAHVQQSCAGGYVDMFIRVIRDGSTVVGIADGGGYYDIYSGTYGYMGATLVTYDEPPSGSHTYTLQIENAFSGALGYNFIVLELKR</sequence>
<name>A0A7C4TBY3_UNCW3</name>
<feature type="coiled-coil region" evidence="1">
    <location>
        <begin position="23"/>
        <end position="57"/>
    </location>
</feature>
<organism evidence="2">
    <name type="scientific">candidate division WOR-3 bacterium</name>
    <dbReference type="NCBI Taxonomy" id="2052148"/>
    <lineage>
        <taxon>Bacteria</taxon>
        <taxon>Bacteria division WOR-3</taxon>
    </lineage>
</organism>
<evidence type="ECO:0000313" key="2">
    <source>
        <dbReference type="EMBL" id="HGV97908.1"/>
    </source>
</evidence>
<proteinExistence type="predicted"/>
<protein>
    <submittedName>
        <fullName evidence="2">Uncharacterized protein</fullName>
    </submittedName>
</protein>
<comment type="caution">
    <text evidence="2">The sequence shown here is derived from an EMBL/GenBank/DDBJ whole genome shotgun (WGS) entry which is preliminary data.</text>
</comment>
<accession>A0A7C4TBY3</accession>